<keyword evidence="1" id="KW-1185">Reference proteome</keyword>
<dbReference type="AlphaFoldDB" id="A0A1I8ASN6"/>
<sequence length="66" mass="7461">MTLVMNSSSGPTTTNKNLLRFIGRMAKNEKDDLRGFISGEGCIYRSMLMIDLSGDQDHQDYEMNVL</sequence>
<accession>A0A1I8ASN6</accession>
<protein>
    <submittedName>
        <fullName evidence="2">Transposase</fullName>
    </submittedName>
</protein>
<organism evidence="1 2">
    <name type="scientific">Steinernema glaseri</name>
    <dbReference type="NCBI Taxonomy" id="37863"/>
    <lineage>
        <taxon>Eukaryota</taxon>
        <taxon>Metazoa</taxon>
        <taxon>Ecdysozoa</taxon>
        <taxon>Nematoda</taxon>
        <taxon>Chromadorea</taxon>
        <taxon>Rhabditida</taxon>
        <taxon>Tylenchina</taxon>
        <taxon>Panagrolaimomorpha</taxon>
        <taxon>Strongyloidoidea</taxon>
        <taxon>Steinernematidae</taxon>
        <taxon>Steinernema</taxon>
    </lineage>
</organism>
<name>A0A1I8ASN6_9BILA</name>
<evidence type="ECO:0000313" key="2">
    <source>
        <dbReference type="WBParaSite" id="L893_g8816.t1"/>
    </source>
</evidence>
<proteinExistence type="predicted"/>
<dbReference type="WBParaSite" id="L893_g8816.t1">
    <property type="protein sequence ID" value="L893_g8816.t1"/>
    <property type="gene ID" value="L893_g8816"/>
</dbReference>
<evidence type="ECO:0000313" key="1">
    <source>
        <dbReference type="Proteomes" id="UP000095287"/>
    </source>
</evidence>
<dbReference type="Proteomes" id="UP000095287">
    <property type="component" value="Unplaced"/>
</dbReference>
<reference evidence="2" key="1">
    <citation type="submission" date="2016-11" db="UniProtKB">
        <authorList>
            <consortium name="WormBaseParasite"/>
        </authorList>
    </citation>
    <scope>IDENTIFICATION</scope>
</reference>